<evidence type="ECO:0000256" key="8">
    <source>
        <dbReference type="HAMAP-Rule" id="MF_01326"/>
    </source>
</evidence>
<dbReference type="AlphaFoldDB" id="A0A975GF37"/>
<dbReference type="Pfam" id="PF17136">
    <property type="entry name" value="ribosomal_L24"/>
    <property type="match status" value="1"/>
</dbReference>
<dbReference type="GO" id="GO:1990904">
    <property type="term" value="C:ribonucleoprotein complex"/>
    <property type="evidence" value="ECO:0007669"/>
    <property type="project" value="UniProtKB-KW"/>
</dbReference>
<dbReference type="InterPro" id="IPR005824">
    <property type="entry name" value="KOW"/>
</dbReference>
<keyword evidence="2 8" id="KW-0699">rRNA-binding</keyword>
<dbReference type="SMART" id="SM00739">
    <property type="entry name" value="KOW"/>
    <property type="match status" value="1"/>
</dbReference>
<sequence>MIKSKCRIKKDDKVKVIAGKDSGKIGKVIKVNRKKNRILIENINLVKHHTRPNAQNRQGGIIESEAPIHWSNVMLMCNKCMSPVRIKMRVLEDGKKVRVCRKCNEIMDT</sequence>
<evidence type="ECO:0000256" key="5">
    <source>
        <dbReference type="ARBA" id="ARBA00023274"/>
    </source>
</evidence>
<dbReference type="CDD" id="cd06089">
    <property type="entry name" value="KOW_RPL26"/>
    <property type="match status" value="1"/>
</dbReference>
<evidence type="ECO:0000259" key="9">
    <source>
        <dbReference type="SMART" id="SM00739"/>
    </source>
</evidence>
<dbReference type="GO" id="GO:0006412">
    <property type="term" value="P:translation"/>
    <property type="evidence" value="ECO:0007669"/>
    <property type="project" value="UniProtKB-UniRule"/>
</dbReference>
<comment type="function">
    <text evidence="7 8">One of the proteins that surrounds the polypeptide exit tunnel on the outside of the subunit.</text>
</comment>
<dbReference type="GO" id="GO:0019843">
    <property type="term" value="F:rRNA binding"/>
    <property type="evidence" value="ECO:0007669"/>
    <property type="project" value="UniProtKB-UniRule"/>
</dbReference>
<dbReference type="InterPro" id="IPR014722">
    <property type="entry name" value="Rib_uL2_dom2"/>
</dbReference>
<dbReference type="InterPro" id="IPR057264">
    <property type="entry name" value="Ribosomal_uL24_C"/>
</dbReference>
<evidence type="ECO:0000256" key="1">
    <source>
        <dbReference type="ARBA" id="ARBA00010618"/>
    </source>
</evidence>
<comment type="function">
    <text evidence="8">One of two assembly initiator proteins, it binds directly to the 5'-end of the 23S rRNA, where it nucleates assembly of the 50S subunit.</text>
</comment>
<evidence type="ECO:0000256" key="7">
    <source>
        <dbReference type="ARBA" id="ARBA00058688"/>
    </source>
</evidence>
<dbReference type="KEGG" id="dli:dnl_10930"/>
<gene>
    <name evidence="8 10" type="primary">rplX</name>
    <name evidence="10" type="ORF">dnl_10930</name>
</gene>
<evidence type="ECO:0000256" key="6">
    <source>
        <dbReference type="ARBA" id="ARBA00035206"/>
    </source>
</evidence>
<dbReference type="SUPFAM" id="SSF50104">
    <property type="entry name" value="Translation proteins SH3-like domain"/>
    <property type="match status" value="1"/>
</dbReference>
<dbReference type="EMBL" id="CP061799">
    <property type="protein sequence ID" value="QTA78852.1"/>
    <property type="molecule type" value="Genomic_DNA"/>
</dbReference>
<dbReference type="HAMAP" id="MF_01326_B">
    <property type="entry name" value="Ribosomal_uL24_B"/>
    <property type="match status" value="1"/>
</dbReference>
<dbReference type="GO" id="GO:0003735">
    <property type="term" value="F:structural constituent of ribosome"/>
    <property type="evidence" value="ECO:0007669"/>
    <property type="project" value="InterPro"/>
</dbReference>
<dbReference type="Proteomes" id="UP000663720">
    <property type="component" value="Chromosome"/>
</dbReference>
<protein>
    <recommendedName>
        <fullName evidence="6 8">Large ribosomal subunit protein uL24</fullName>
    </recommendedName>
</protein>
<evidence type="ECO:0000256" key="2">
    <source>
        <dbReference type="ARBA" id="ARBA00022730"/>
    </source>
</evidence>
<keyword evidence="5 8" id="KW-0687">Ribonucleoprotein</keyword>
<dbReference type="FunFam" id="2.30.30.30:FF:000004">
    <property type="entry name" value="50S ribosomal protein L24"/>
    <property type="match status" value="1"/>
</dbReference>
<dbReference type="NCBIfam" id="TIGR01079">
    <property type="entry name" value="rplX_bact"/>
    <property type="match status" value="1"/>
</dbReference>
<accession>A0A975GF37</accession>
<reference evidence="10" key="1">
    <citation type="journal article" date="2021" name="Microb. Physiol.">
        <title>Proteogenomic Insights into the Physiology of Marine, Sulfate-Reducing, Filamentous Desulfonema limicola and Desulfonema magnum.</title>
        <authorList>
            <person name="Schnaars V."/>
            <person name="Wohlbrand L."/>
            <person name="Scheve S."/>
            <person name="Hinrichs C."/>
            <person name="Reinhardt R."/>
            <person name="Rabus R."/>
        </authorList>
    </citation>
    <scope>NUCLEOTIDE SEQUENCE</scope>
    <source>
        <strain evidence="10">5ac10</strain>
    </source>
</reference>
<organism evidence="10 11">
    <name type="scientific">Desulfonema limicola</name>
    <dbReference type="NCBI Taxonomy" id="45656"/>
    <lineage>
        <taxon>Bacteria</taxon>
        <taxon>Pseudomonadati</taxon>
        <taxon>Thermodesulfobacteriota</taxon>
        <taxon>Desulfobacteria</taxon>
        <taxon>Desulfobacterales</taxon>
        <taxon>Desulfococcaceae</taxon>
        <taxon>Desulfonema</taxon>
    </lineage>
</organism>
<evidence type="ECO:0000313" key="10">
    <source>
        <dbReference type="EMBL" id="QTA78852.1"/>
    </source>
</evidence>
<keyword evidence="11" id="KW-1185">Reference proteome</keyword>
<comment type="similarity">
    <text evidence="1 8">Belongs to the universal ribosomal protein uL24 family.</text>
</comment>
<dbReference type="InterPro" id="IPR041988">
    <property type="entry name" value="Ribosomal_uL24_KOW"/>
</dbReference>
<evidence type="ECO:0000313" key="11">
    <source>
        <dbReference type="Proteomes" id="UP000663720"/>
    </source>
</evidence>
<dbReference type="GO" id="GO:0005840">
    <property type="term" value="C:ribosome"/>
    <property type="evidence" value="ECO:0007669"/>
    <property type="project" value="UniProtKB-KW"/>
</dbReference>
<name>A0A975GF37_9BACT</name>
<comment type="subunit">
    <text evidence="8">Part of the 50S ribosomal subunit.</text>
</comment>
<evidence type="ECO:0000256" key="4">
    <source>
        <dbReference type="ARBA" id="ARBA00022980"/>
    </source>
</evidence>
<dbReference type="PANTHER" id="PTHR12903">
    <property type="entry name" value="MITOCHONDRIAL RIBOSOMAL PROTEIN L24"/>
    <property type="match status" value="1"/>
</dbReference>
<dbReference type="Gene3D" id="2.30.30.30">
    <property type="match status" value="1"/>
</dbReference>
<dbReference type="Pfam" id="PF00467">
    <property type="entry name" value="KOW"/>
    <property type="match status" value="1"/>
</dbReference>
<dbReference type="RefSeq" id="WP_207690666.1">
    <property type="nucleotide sequence ID" value="NZ_CP061799.1"/>
</dbReference>
<keyword evidence="4 8" id="KW-0689">Ribosomal protein</keyword>
<keyword evidence="3 8" id="KW-0694">RNA-binding</keyword>
<dbReference type="InterPro" id="IPR003256">
    <property type="entry name" value="Ribosomal_uL24"/>
</dbReference>
<feature type="domain" description="KOW" evidence="9">
    <location>
        <begin position="7"/>
        <end position="34"/>
    </location>
</feature>
<proteinExistence type="inferred from homology"/>
<evidence type="ECO:0000256" key="3">
    <source>
        <dbReference type="ARBA" id="ARBA00022884"/>
    </source>
</evidence>
<dbReference type="InterPro" id="IPR008991">
    <property type="entry name" value="Translation_prot_SH3-like_sf"/>
</dbReference>